<protein>
    <submittedName>
        <fullName evidence="2">Uncharacterized protein</fullName>
    </submittedName>
</protein>
<reference evidence="2" key="2">
    <citation type="submission" date="2023-05" db="EMBL/GenBank/DDBJ databases">
        <authorList>
            <consortium name="Lawrence Berkeley National Laboratory"/>
            <person name="Steindorff A."/>
            <person name="Hensen N."/>
            <person name="Bonometti L."/>
            <person name="Westerberg I."/>
            <person name="Brannstrom I.O."/>
            <person name="Guillou S."/>
            <person name="Cros-Aarteil S."/>
            <person name="Calhoun S."/>
            <person name="Haridas S."/>
            <person name="Kuo A."/>
            <person name="Mondo S."/>
            <person name="Pangilinan J."/>
            <person name="Riley R."/>
            <person name="Labutti K."/>
            <person name="Andreopoulos B."/>
            <person name="Lipzen A."/>
            <person name="Chen C."/>
            <person name="Yanf M."/>
            <person name="Daum C."/>
            <person name="Ng V."/>
            <person name="Clum A."/>
            <person name="Ohm R."/>
            <person name="Martin F."/>
            <person name="Silar P."/>
            <person name="Natvig D."/>
            <person name="Lalanne C."/>
            <person name="Gautier V."/>
            <person name="Ament-Velasquez S.L."/>
            <person name="Kruys A."/>
            <person name="Hutchinson M.I."/>
            <person name="Powell A.J."/>
            <person name="Barry K."/>
            <person name="Miller A.N."/>
            <person name="Grigoriev I.V."/>
            <person name="Debuchy R."/>
            <person name="Gladieux P."/>
            <person name="Thoren M.H."/>
            <person name="Johannesson H."/>
        </authorList>
    </citation>
    <scope>NUCLEOTIDE SEQUENCE</scope>
    <source>
        <strain evidence="2">PSN293</strain>
    </source>
</reference>
<dbReference type="InterPro" id="IPR038883">
    <property type="entry name" value="AN11006-like"/>
</dbReference>
<proteinExistence type="predicted"/>
<gene>
    <name evidence="2" type="ORF">QBC37DRAFT_368765</name>
</gene>
<accession>A0AAN6YIU4</accession>
<dbReference type="AlphaFoldDB" id="A0AAN6YIU4"/>
<feature type="compositionally biased region" description="Basic and acidic residues" evidence="1">
    <location>
        <begin position="176"/>
        <end position="191"/>
    </location>
</feature>
<evidence type="ECO:0000256" key="1">
    <source>
        <dbReference type="SAM" id="MobiDB-lite"/>
    </source>
</evidence>
<dbReference type="PANTHER" id="PTHR42085:SF2">
    <property type="entry name" value="F-BOX DOMAIN-CONTAINING PROTEIN"/>
    <property type="match status" value="1"/>
</dbReference>
<keyword evidence="3" id="KW-1185">Reference proteome</keyword>
<evidence type="ECO:0000313" key="2">
    <source>
        <dbReference type="EMBL" id="KAK4218525.1"/>
    </source>
</evidence>
<name>A0AAN6YIU4_9PEZI</name>
<sequence length="507" mass="56140">MPEFAGRETCLEAHPSFQSLGSTASTDAPSLTLDYCPSALLQAGAVLAVQLAGTSRARAEQDQFQTNGPVPGQDEIADPGPAPEGYAAGVGPETAGTLTTGIRSDEISFIGTGNLVPNPNGQAAPSLSKLEPLALTGTGGYTQDTMETDTDTGIEPGTDRDCLSRSSASPPRKRRRCEDKTVPVETQHQHDTMAPVQEPVEIHPLLFSADLNPTVKLFRLLNPPVEELTQSVARIPNTEEPSSASKAVPTINAPESRLSTLRALGLVPERTPFDFFNLPGEIRNLIYKISLHWPNRKELYASWYTLSYKHRRWEMCHPEEPERPFPIYTPRFRAPTILLLCKRITSECIGILRARTLVIDRLPPWRPGDASPLPITSFIPKTTFQAIRRLEVKIPLGLSSCGSGYVWAPIVCDLFNMLREKNSFELLRVVFVIHYSPGNGAWRTSEQRHLEQIDHALVKLERENRNLKWPCTLERVYWIIEGDRASRAHTNSSGGGYTGTFPLLFDL</sequence>
<feature type="compositionally biased region" description="Polar residues" evidence="1">
    <location>
        <begin position="16"/>
        <end position="25"/>
    </location>
</feature>
<feature type="region of interest" description="Disordered" evidence="1">
    <location>
        <begin position="58"/>
        <end position="98"/>
    </location>
</feature>
<feature type="region of interest" description="Disordered" evidence="1">
    <location>
        <begin position="1"/>
        <end position="25"/>
    </location>
</feature>
<evidence type="ECO:0000313" key="3">
    <source>
        <dbReference type="Proteomes" id="UP001301769"/>
    </source>
</evidence>
<comment type="caution">
    <text evidence="2">The sequence shown here is derived from an EMBL/GenBank/DDBJ whole genome shotgun (WGS) entry which is preliminary data.</text>
</comment>
<feature type="region of interest" description="Disordered" evidence="1">
    <location>
        <begin position="134"/>
        <end position="192"/>
    </location>
</feature>
<reference evidence="2" key="1">
    <citation type="journal article" date="2023" name="Mol. Phylogenet. Evol.">
        <title>Genome-scale phylogeny and comparative genomics of the fungal order Sordariales.</title>
        <authorList>
            <person name="Hensen N."/>
            <person name="Bonometti L."/>
            <person name="Westerberg I."/>
            <person name="Brannstrom I.O."/>
            <person name="Guillou S."/>
            <person name="Cros-Aarteil S."/>
            <person name="Calhoun S."/>
            <person name="Haridas S."/>
            <person name="Kuo A."/>
            <person name="Mondo S."/>
            <person name="Pangilinan J."/>
            <person name="Riley R."/>
            <person name="LaButti K."/>
            <person name="Andreopoulos B."/>
            <person name="Lipzen A."/>
            <person name="Chen C."/>
            <person name="Yan M."/>
            <person name="Daum C."/>
            <person name="Ng V."/>
            <person name="Clum A."/>
            <person name="Steindorff A."/>
            <person name="Ohm R.A."/>
            <person name="Martin F."/>
            <person name="Silar P."/>
            <person name="Natvig D.O."/>
            <person name="Lalanne C."/>
            <person name="Gautier V."/>
            <person name="Ament-Velasquez S.L."/>
            <person name="Kruys A."/>
            <person name="Hutchinson M.I."/>
            <person name="Powell A.J."/>
            <person name="Barry K."/>
            <person name="Miller A.N."/>
            <person name="Grigoriev I.V."/>
            <person name="Debuchy R."/>
            <person name="Gladieux P."/>
            <person name="Hiltunen Thoren M."/>
            <person name="Johannesson H."/>
        </authorList>
    </citation>
    <scope>NUCLEOTIDE SEQUENCE</scope>
    <source>
        <strain evidence="2">PSN293</strain>
    </source>
</reference>
<organism evidence="2 3">
    <name type="scientific">Rhypophila decipiens</name>
    <dbReference type="NCBI Taxonomy" id="261697"/>
    <lineage>
        <taxon>Eukaryota</taxon>
        <taxon>Fungi</taxon>
        <taxon>Dikarya</taxon>
        <taxon>Ascomycota</taxon>
        <taxon>Pezizomycotina</taxon>
        <taxon>Sordariomycetes</taxon>
        <taxon>Sordariomycetidae</taxon>
        <taxon>Sordariales</taxon>
        <taxon>Naviculisporaceae</taxon>
        <taxon>Rhypophila</taxon>
    </lineage>
</organism>
<feature type="compositionally biased region" description="Basic and acidic residues" evidence="1">
    <location>
        <begin position="1"/>
        <end position="11"/>
    </location>
</feature>
<dbReference type="Proteomes" id="UP001301769">
    <property type="component" value="Unassembled WGS sequence"/>
</dbReference>
<dbReference type="PANTHER" id="PTHR42085">
    <property type="entry name" value="F-BOX DOMAIN-CONTAINING PROTEIN"/>
    <property type="match status" value="1"/>
</dbReference>
<dbReference type="EMBL" id="MU858052">
    <property type="protein sequence ID" value="KAK4218525.1"/>
    <property type="molecule type" value="Genomic_DNA"/>
</dbReference>